<reference evidence="3" key="1">
    <citation type="submission" date="2021-07" db="EMBL/GenBank/DDBJ databases">
        <authorList>
            <person name="Durling M."/>
        </authorList>
    </citation>
    <scope>NUCLEOTIDE SEQUENCE</scope>
</reference>
<feature type="compositionally biased region" description="Polar residues" evidence="1">
    <location>
        <begin position="42"/>
        <end position="52"/>
    </location>
</feature>
<keyword evidence="4" id="KW-1185">Reference proteome</keyword>
<dbReference type="Gene3D" id="3.30.420.10">
    <property type="entry name" value="Ribonuclease H-like superfamily/Ribonuclease H"/>
    <property type="match status" value="1"/>
</dbReference>
<protein>
    <recommendedName>
        <fullName evidence="2">3'-5' exonuclease domain-containing protein</fullName>
    </recommendedName>
</protein>
<dbReference type="SUPFAM" id="SSF53098">
    <property type="entry name" value="Ribonuclease H-like"/>
    <property type="match status" value="1"/>
</dbReference>
<evidence type="ECO:0000256" key="1">
    <source>
        <dbReference type="SAM" id="MobiDB-lite"/>
    </source>
</evidence>
<feature type="region of interest" description="Disordered" evidence="1">
    <location>
        <begin position="42"/>
        <end position="65"/>
    </location>
</feature>
<dbReference type="GO" id="GO:0008408">
    <property type="term" value="F:3'-5' exonuclease activity"/>
    <property type="evidence" value="ECO:0007669"/>
    <property type="project" value="InterPro"/>
</dbReference>
<dbReference type="Pfam" id="PF01612">
    <property type="entry name" value="DNA_pol_A_exo1"/>
    <property type="match status" value="1"/>
</dbReference>
<feature type="compositionally biased region" description="Basic and acidic residues" evidence="1">
    <location>
        <begin position="14"/>
        <end position="25"/>
    </location>
</feature>
<dbReference type="OrthoDB" id="428177at2759"/>
<accession>A0A9N9PPY6</accession>
<feature type="domain" description="3'-5' exonuclease" evidence="2">
    <location>
        <begin position="286"/>
        <end position="488"/>
    </location>
</feature>
<name>A0A9N9PPY6_9HELO</name>
<organism evidence="3 4">
    <name type="scientific">Hymenoscyphus fraxineus</name>
    <dbReference type="NCBI Taxonomy" id="746836"/>
    <lineage>
        <taxon>Eukaryota</taxon>
        <taxon>Fungi</taxon>
        <taxon>Dikarya</taxon>
        <taxon>Ascomycota</taxon>
        <taxon>Pezizomycotina</taxon>
        <taxon>Leotiomycetes</taxon>
        <taxon>Helotiales</taxon>
        <taxon>Helotiaceae</taxon>
        <taxon>Hymenoscyphus</taxon>
    </lineage>
</organism>
<comment type="caution">
    <text evidence="3">The sequence shown here is derived from an EMBL/GenBank/DDBJ whole genome shotgun (WGS) entry which is preliminary data.</text>
</comment>
<dbReference type="InterPro" id="IPR036397">
    <property type="entry name" value="RNaseH_sf"/>
</dbReference>
<evidence type="ECO:0000313" key="3">
    <source>
        <dbReference type="EMBL" id="CAG8951053.1"/>
    </source>
</evidence>
<dbReference type="AlphaFoldDB" id="A0A9N9PPY6"/>
<evidence type="ECO:0000313" key="4">
    <source>
        <dbReference type="Proteomes" id="UP000696280"/>
    </source>
</evidence>
<sequence>MSIDESWSTVIPEPKSREPKEEKGLEEGCFYEITNKLDVYQISESEGTTNEPCSIPSGQKDHDDQGTEIFTISEDGYDYEADSNEWNDVPGDIELENIPSADDDHEYETNSNPWDIAPGDEWIPAEQLGQRAPRDDTYFQEEGWKEVGLSREESLALERQTIILPVPRTLQHGQFGRVRKALRDIYVDFPTAGKVIETPPLGNVNNIHISAPAHYRISSFFCRHKHATSIARALAFQMSQGTGSVVQVRGDAKVIALLHYYIPPEPVVPTEVNGYFEGELVKGSVTWVESEEEYTKFLTYLHEIKRNVIELALDCEASRGLSRGGNVTHLTISVKSLDHTWVLCHTKLPLNFFDIADGSSGKTLRSILEDPDIQQLWFDVRSDSDALFGIYGIRLAYVIDVQLMEVAARYGLERLRTGLASLKECVSNRGHKFLSQAACQEWLYNKRKGREFFQQYGYEVLEDDPLPSAAKEYTAGDTFILFGLYKEYEKDNIFIGESLKVDLGALVKEYSEKRVEYSQDPEYDHDTLTREERSRAPAVFRTLDFVDYNGFVAPRSNPDEISNKDWEWTQFID</sequence>
<dbReference type="InterPro" id="IPR012337">
    <property type="entry name" value="RNaseH-like_sf"/>
</dbReference>
<dbReference type="PANTHER" id="PTHR43040:SF1">
    <property type="entry name" value="RIBONUCLEASE D"/>
    <property type="match status" value="1"/>
</dbReference>
<proteinExistence type="predicted"/>
<feature type="region of interest" description="Disordered" evidence="1">
    <location>
        <begin position="1"/>
        <end position="25"/>
    </location>
</feature>
<gene>
    <name evidence="3" type="ORF">HYFRA_00006451</name>
</gene>
<dbReference type="Proteomes" id="UP000696280">
    <property type="component" value="Unassembled WGS sequence"/>
</dbReference>
<evidence type="ECO:0000259" key="2">
    <source>
        <dbReference type="Pfam" id="PF01612"/>
    </source>
</evidence>
<dbReference type="InterPro" id="IPR002562">
    <property type="entry name" value="3'-5'_exonuclease_dom"/>
</dbReference>
<dbReference type="GO" id="GO:0006139">
    <property type="term" value="P:nucleobase-containing compound metabolic process"/>
    <property type="evidence" value="ECO:0007669"/>
    <property type="project" value="InterPro"/>
</dbReference>
<dbReference type="PANTHER" id="PTHR43040">
    <property type="entry name" value="RIBONUCLEASE D"/>
    <property type="match status" value="1"/>
</dbReference>
<dbReference type="EMBL" id="CAJVRL010000039">
    <property type="protein sequence ID" value="CAG8951053.1"/>
    <property type="molecule type" value="Genomic_DNA"/>
</dbReference>
<dbReference type="GO" id="GO:0003676">
    <property type="term" value="F:nucleic acid binding"/>
    <property type="evidence" value="ECO:0007669"/>
    <property type="project" value="InterPro"/>
</dbReference>